<evidence type="ECO:0000256" key="3">
    <source>
        <dbReference type="ARBA" id="ARBA00022478"/>
    </source>
</evidence>
<organism evidence="7 8">
    <name type="scientific">Brachionus calyciflorus</name>
    <dbReference type="NCBI Taxonomy" id="104777"/>
    <lineage>
        <taxon>Eukaryota</taxon>
        <taxon>Metazoa</taxon>
        <taxon>Spiralia</taxon>
        <taxon>Gnathifera</taxon>
        <taxon>Rotifera</taxon>
        <taxon>Eurotatoria</taxon>
        <taxon>Monogononta</taxon>
        <taxon>Pseudotrocha</taxon>
        <taxon>Ploima</taxon>
        <taxon>Brachionidae</taxon>
        <taxon>Brachionus</taxon>
    </lineage>
</organism>
<dbReference type="SUPFAM" id="SSF46785">
    <property type="entry name" value="Winged helix' DNA-binding domain"/>
    <property type="match status" value="2"/>
</dbReference>
<evidence type="ECO:0000256" key="5">
    <source>
        <dbReference type="ARBA" id="ARBA00023242"/>
    </source>
</evidence>
<comment type="caution">
    <text evidence="7">The sequence shown here is derived from an EMBL/GenBank/DDBJ whole genome shotgun (WGS) entry which is preliminary data.</text>
</comment>
<dbReference type="FunFam" id="1.10.10.10:FF:000116">
    <property type="entry name" value="DNA-directed RNA polymerase III subunit RPC6"/>
    <property type="match status" value="1"/>
</dbReference>
<keyword evidence="3 6" id="KW-0240">DNA-directed RNA polymerase</keyword>
<keyword evidence="8" id="KW-1185">Reference proteome</keyword>
<dbReference type="InterPro" id="IPR036390">
    <property type="entry name" value="WH_DNA-bd_sf"/>
</dbReference>
<dbReference type="AlphaFoldDB" id="A0A813TI49"/>
<dbReference type="InterPro" id="IPR016049">
    <property type="entry name" value="RNA_pol_Rpc34-like"/>
</dbReference>
<accession>A0A813TI49</accession>
<evidence type="ECO:0000313" key="7">
    <source>
        <dbReference type="EMBL" id="CAF0812065.1"/>
    </source>
</evidence>
<dbReference type="Proteomes" id="UP000663879">
    <property type="component" value="Unassembled WGS sequence"/>
</dbReference>
<reference evidence="7" key="1">
    <citation type="submission" date="2021-02" db="EMBL/GenBank/DDBJ databases">
        <authorList>
            <person name="Nowell W R."/>
        </authorList>
    </citation>
    <scope>NUCLEOTIDE SEQUENCE</scope>
    <source>
        <strain evidence="7">Ploen Becks lab</strain>
    </source>
</reference>
<dbReference type="GO" id="GO:0006383">
    <property type="term" value="P:transcription by RNA polymerase III"/>
    <property type="evidence" value="ECO:0007669"/>
    <property type="project" value="UniProtKB-UniRule"/>
</dbReference>
<comment type="function">
    <text evidence="6">DNA-dependent RNA polymerase catalyzes the transcription of DNA into RNA using the four ribonucleoside triphosphates as substrates. Specific peripheric component of RNA polymerase III which synthesizes small RNAs, such as 5S rRNA and tRNAs.</text>
</comment>
<dbReference type="EMBL" id="CAJNOC010000871">
    <property type="protein sequence ID" value="CAF0812065.1"/>
    <property type="molecule type" value="Genomic_DNA"/>
</dbReference>
<dbReference type="Pfam" id="PF05158">
    <property type="entry name" value="RNA_pol_Rpc34"/>
    <property type="match status" value="1"/>
</dbReference>
<keyword evidence="5 6" id="KW-0539">Nucleus</keyword>
<dbReference type="InterPro" id="IPR036388">
    <property type="entry name" value="WH-like_DNA-bd_sf"/>
</dbReference>
<dbReference type="GO" id="GO:0005666">
    <property type="term" value="C:RNA polymerase III complex"/>
    <property type="evidence" value="ECO:0007669"/>
    <property type="project" value="UniProtKB-UniRule"/>
</dbReference>
<evidence type="ECO:0000256" key="4">
    <source>
        <dbReference type="ARBA" id="ARBA00023163"/>
    </source>
</evidence>
<evidence type="ECO:0000256" key="2">
    <source>
        <dbReference type="ARBA" id="ARBA00011038"/>
    </source>
</evidence>
<dbReference type="PANTHER" id="PTHR12780">
    <property type="entry name" value="RNA POLYMERASE III DNA DIRECTED , 39KD SUBUNIT-RELATED"/>
    <property type="match status" value="1"/>
</dbReference>
<comment type="similarity">
    <text evidence="2 6">Belongs to the eukaryotic RPC34/RPC39 RNA polymerase subunit family.</text>
</comment>
<evidence type="ECO:0000256" key="1">
    <source>
        <dbReference type="ARBA" id="ARBA00004123"/>
    </source>
</evidence>
<dbReference type="GO" id="GO:0005737">
    <property type="term" value="C:cytoplasm"/>
    <property type="evidence" value="ECO:0007669"/>
    <property type="project" value="UniProtKB-ARBA"/>
</dbReference>
<keyword evidence="4 6" id="KW-0804">Transcription</keyword>
<protein>
    <recommendedName>
        <fullName evidence="6">DNA-directed RNA polymerase III subunit RPC6</fullName>
        <shortName evidence="6">RNA polymerase III subunit C6</shortName>
    </recommendedName>
</protein>
<comment type="subcellular location">
    <subcellularLocation>
        <location evidence="1 6">Nucleus</location>
    </subcellularLocation>
</comment>
<evidence type="ECO:0000313" key="8">
    <source>
        <dbReference type="Proteomes" id="UP000663879"/>
    </source>
</evidence>
<dbReference type="GO" id="GO:0005654">
    <property type="term" value="C:nucleoplasm"/>
    <property type="evidence" value="ECO:0007669"/>
    <property type="project" value="UniProtKB-ARBA"/>
</dbReference>
<evidence type="ECO:0000256" key="6">
    <source>
        <dbReference type="PIRNR" id="PIRNR028763"/>
    </source>
</evidence>
<name>A0A813TI49_9BILA</name>
<dbReference type="Gene3D" id="1.10.10.10">
    <property type="entry name" value="Winged helix-like DNA-binding domain superfamily/Winged helix DNA-binding domain"/>
    <property type="match status" value="2"/>
</dbReference>
<gene>
    <name evidence="7" type="ORF">OXX778_LOCUS7027</name>
</gene>
<dbReference type="OrthoDB" id="613763at2759"/>
<proteinExistence type="inferred from homology"/>
<dbReference type="PIRSF" id="PIRSF028763">
    <property type="entry name" value="RNA_pol_Rpc34"/>
    <property type="match status" value="1"/>
</dbReference>
<dbReference type="InterPro" id="IPR007832">
    <property type="entry name" value="RNA_pol_Rpc34"/>
</dbReference>
<sequence>MEESSKASDPTNAEQRILELCAQNPDGVSDTMLQQDMPQINAQQRLAALNRLLSLGKLDLLKSPQLGIVYRLKDNLDINSALSSTGDVDEKLVFSIIKESGNKGIWIRDISIKTNVKSTALNKTLKSLETKKLIKSVQSVNANKKKVYMLYDLEPDRSITGGAWYSGKEFESEFVEILNEQCYHFLVQRKEQMDEKFANDPVMRKTSSFVSSKEIRDYIKNLGISRVDLSTEDIETILNTLVFDGKCERSVMTKQNEQIGLYRAVNSVLDPKKGSNLIRLPCGICPLIDNCYIDSIINPQQCVYMKEWLDF</sequence>
<dbReference type="FunFam" id="1.10.10.10:FF:000237">
    <property type="entry name" value="DNA-directed RNA polymerase III subunit RPC6"/>
    <property type="match status" value="1"/>
</dbReference>